<keyword evidence="1" id="KW-0732">Signal</keyword>
<dbReference type="GO" id="GO:0016020">
    <property type="term" value="C:membrane"/>
    <property type="evidence" value="ECO:0007669"/>
    <property type="project" value="GOC"/>
</dbReference>
<dbReference type="GO" id="GO:0006506">
    <property type="term" value="P:GPI anchor biosynthetic process"/>
    <property type="evidence" value="ECO:0007669"/>
    <property type="project" value="TreeGrafter"/>
</dbReference>
<dbReference type="PANTHER" id="PTHR14859:SF15">
    <property type="entry name" value="ENDONUCLEASE_EXONUCLEASE_PHOSPHATASE DOMAIN-CONTAINING PROTEIN"/>
    <property type="match status" value="1"/>
</dbReference>
<evidence type="ECO:0000259" key="2">
    <source>
        <dbReference type="Pfam" id="PF03372"/>
    </source>
</evidence>
<dbReference type="GO" id="GO:0003824">
    <property type="term" value="F:catalytic activity"/>
    <property type="evidence" value="ECO:0007669"/>
    <property type="project" value="InterPro"/>
</dbReference>
<feature type="domain" description="Endonuclease/exonuclease/phosphatase" evidence="2">
    <location>
        <begin position="47"/>
        <end position="265"/>
    </location>
</feature>
<sequence>MSFLRFLSALSLTTALACASPSGLGPRSASVEQQTSTGRASSELRVMTFNIQSGLRGLDKVAEVIRTAHPDIVALQEVDRGSRRAGGLDQTAVLAEKTGLPYHAHIRTTDLYGGAYGIALLSRFPLEALEEYPLPVPRGAEPRTLAHALMRVDGREVSVYVTHLIRRPFNGDARVRQSALIAALLAKDPRPKLLMGDLNDAPDSRPVRLLRRSLTDVAAASGQGSAGTYPLPLPFAPALRIDYVLACDSFEPVRSEVLHVGASDHYPVVADVRLKAAPVAEAAPAAAP</sequence>
<dbReference type="InterPro" id="IPR051916">
    <property type="entry name" value="GPI-anchor_lipid_remodeler"/>
</dbReference>
<comment type="caution">
    <text evidence="3">The sequence shown here is derived from an EMBL/GenBank/DDBJ whole genome shotgun (WGS) entry which is preliminary data.</text>
</comment>
<keyword evidence="4" id="KW-1185">Reference proteome</keyword>
<feature type="chain" id="PRO_5001800031" evidence="1">
    <location>
        <begin position="20"/>
        <end position="288"/>
    </location>
</feature>
<dbReference type="AlphaFoldDB" id="A0A085WMD1"/>
<dbReference type="Proteomes" id="UP000028725">
    <property type="component" value="Unassembled WGS sequence"/>
</dbReference>
<dbReference type="Pfam" id="PF03372">
    <property type="entry name" value="Exo_endo_phos"/>
    <property type="match status" value="1"/>
</dbReference>
<evidence type="ECO:0000313" key="4">
    <source>
        <dbReference type="Proteomes" id="UP000028725"/>
    </source>
</evidence>
<organism evidence="3 4">
    <name type="scientific">Hyalangium minutum</name>
    <dbReference type="NCBI Taxonomy" id="394096"/>
    <lineage>
        <taxon>Bacteria</taxon>
        <taxon>Pseudomonadati</taxon>
        <taxon>Myxococcota</taxon>
        <taxon>Myxococcia</taxon>
        <taxon>Myxococcales</taxon>
        <taxon>Cystobacterineae</taxon>
        <taxon>Archangiaceae</taxon>
        <taxon>Hyalangium</taxon>
    </lineage>
</organism>
<dbReference type="PANTHER" id="PTHR14859">
    <property type="entry name" value="CALCOFLUOR WHITE HYPERSENSITIVE PROTEIN PRECURSOR"/>
    <property type="match status" value="1"/>
</dbReference>
<dbReference type="InterPro" id="IPR005135">
    <property type="entry name" value="Endo/exonuclease/phosphatase"/>
</dbReference>
<dbReference type="InterPro" id="IPR036691">
    <property type="entry name" value="Endo/exonu/phosph_ase_sf"/>
</dbReference>
<gene>
    <name evidence="3" type="ORF">DB31_6746</name>
</gene>
<feature type="signal peptide" evidence="1">
    <location>
        <begin position="1"/>
        <end position="19"/>
    </location>
</feature>
<dbReference type="SUPFAM" id="SSF56219">
    <property type="entry name" value="DNase I-like"/>
    <property type="match status" value="1"/>
</dbReference>
<dbReference type="PROSITE" id="PS51257">
    <property type="entry name" value="PROKAR_LIPOPROTEIN"/>
    <property type="match status" value="1"/>
</dbReference>
<name>A0A085WMD1_9BACT</name>
<dbReference type="RefSeq" id="WP_044187380.1">
    <property type="nucleotide sequence ID" value="NZ_JMCB01000005.1"/>
</dbReference>
<accession>A0A085WMD1</accession>
<dbReference type="Gene3D" id="3.60.10.10">
    <property type="entry name" value="Endonuclease/exonuclease/phosphatase"/>
    <property type="match status" value="1"/>
</dbReference>
<proteinExistence type="predicted"/>
<dbReference type="STRING" id="394096.DB31_6746"/>
<evidence type="ECO:0000256" key="1">
    <source>
        <dbReference type="SAM" id="SignalP"/>
    </source>
</evidence>
<dbReference type="OrthoDB" id="155529at2"/>
<protein>
    <submittedName>
        <fullName evidence="3">Putative secreted protein</fullName>
    </submittedName>
</protein>
<dbReference type="EMBL" id="JMCB01000005">
    <property type="protein sequence ID" value="KFE68844.1"/>
    <property type="molecule type" value="Genomic_DNA"/>
</dbReference>
<reference evidence="3 4" key="1">
    <citation type="submission" date="2014-04" db="EMBL/GenBank/DDBJ databases">
        <title>Genome assembly of Hyalangium minutum DSM 14724.</title>
        <authorList>
            <person name="Sharma G."/>
            <person name="Subramanian S."/>
        </authorList>
    </citation>
    <scope>NUCLEOTIDE SEQUENCE [LARGE SCALE GENOMIC DNA]</scope>
    <source>
        <strain evidence="3 4">DSM 14724</strain>
    </source>
</reference>
<evidence type="ECO:0000313" key="3">
    <source>
        <dbReference type="EMBL" id="KFE68844.1"/>
    </source>
</evidence>